<dbReference type="AlphaFoldDB" id="A0A1T4K489"/>
<evidence type="ECO:0000313" key="3">
    <source>
        <dbReference type="Proteomes" id="UP000190657"/>
    </source>
</evidence>
<feature type="transmembrane region" description="Helical" evidence="1">
    <location>
        <begin position="69"/>
        <end position="87"/>
    </location>
</feature>
<feature type="transmembrane region" description="Helical" evidence="1">
    <location>
        <begin position="331"/>
        <end position="359"/>
    </location>
</feature>
<feature type="transmembrane region" description="Helical" evidence="1">
    <location>
        <begin position="198"/>
        <end position="231"/>
    </location>
</feature>
<name>A0A1T4K489_9FIRM</name>
<evidence type="ECO:0000313" key="2">
    <source>
        <dbReference type="EMBL" id="SJZ37244.1"/>
    </source>
</evidence>
<sequence>MKITFRKIDIWKYLFLYLIFQAPISNLIKNEFISNIFGYSDEAIGVILFIIVIFKAMKSEITLLRFERYMLVFMFIFEIIGIISGFKYKYQEIPYMFVDAYTCAKFFIYYLCARLLTQGKLSKDYFLSINRICKIVAVIFFALSLHEVLFDQWWPNPDYRYFAYSVELFFGHPEALARACITFIFVLAYNYRYCKHNIYYIIMLTAVMIFTFRTKAIIGVFTLYILYIYFVKLRFKSLIPIGIISIGGASYLGYNSLYGYYIETEESARKILTLDSIQIAKEYFPFGSGFGSFASNIAAQYYSNLYVKLGYFLRNDLAIGEKNHSFLSDTFWPIVVAQTGWIGTIAFIMTLLSMILYIIQTRKNDIYYFWVAISIIAYDIISSFAAPAFFYPAAIAPFLFLGLITSINEFPKRN</sequence>
<dbReference type="Proteomes" id="UP000190657">
    <property type="component" value="Unassembled WGS sequence"/>
</dbReference>
<evidence type="ECO:0008006" key="4">
    <source>
        <dbReference type="Google" id="ProtNLM"/>
    </source>
</evidence>
<feature type="transmembrane region" description="Helical" evidence="1">
    <location>
        <begin position="175"/>
        <end position="191"/>
    </location>
</feature>
<reference evidence="3" key="1">
    <citation type="submission" date="2017-02" db="EMBL/GenBank/DDBJ databases">
        <authorList>
            <person name="Varghese N."/>
            <person name="Submissions S."/>
        </authorList>
    </citation>
    <scope>NUCLEOTIDE SEQUENCE [LARGE SCALE GENOMIC DNA]</scope>
    <source>
        <strain evidence="3">ATCC 51222</strain>
    </source>
</reference>
<feature type="transmembrane region" description="Helical" evidence="1">
    <location>
        <begin position="237"/>
        <end position="262"/>
    </location>
</feature>
<dbReference type="OrthoDB" id="1886007at2"/>
<dbReference type="EMBL" id="FUWW01000002">
    <property type="protein sequence ID" value="SJZ37244.1"/>
    <property type="molecule type" value="Genomic_DNA"/>
</dbReference>
<proteinExistence type="predicted"/>
<keyword evidence="3" id="KW-1185">Reference proteome</keyword>
<dbReference type="RefSeq" id="WP_078767797.1">
    <property type="nucleotide sequence ID" value="NZ_FUWW01000002.1"/>
</dbReference>
<dbReference type="STRING" id="290054.SAMN02745114_00296"/>
<keyword evidence="1" id="KW-0812">Transmembrane</keyword>
<feature type="transmembrane region" description="Helical" evidence="1">
    <location>
        <begin position="366"/>
        <end position="384"/>
    </location>
</feature>
<feature type="transmembrane region" description="Helical" evidence="1">
    <location>
        <begin position="283"/>
        <end position="302"/>
    </location>
</feature>
<feature type="transmembrane region" description="Helical" evidence="1">
    <location>
        <begin position="390"/>
        <end position="410"/>
    </location>
</feature>
<feature type="transmembrane region" description="Helical" evidence="1">
    <location>
        <begin position="36"/>
        <end position="57"/>
    </location>
</feature>
<keyword evidence="1" id="KW-1133">Transmembrane helix</keyword>
<feature type="transmembrane region" description="Helical" evidence="1">
    <location>
        <begin position="132"/>
        <end position="155"/>
    </location>
</feature>
<accession>A0A1T4K489</accession>
<organism evidence="2 3">
    <name type="scientific">Eubacterium coprostanoligenes</name>
    <dbReference type="NCBI Taxonomy" id="290054"/>
    <lineage>
        <taxon>Bacteria</taxon>
        <taxon>Bacillati</taxon>
        <taxon>Bacillota</taxon>
        <taxon>Clostridia</taxon>
        <taxon>Eubacteriales</taxon>
        <taxon>Eubacteriaceae</taxon>
        <taxon>Eubacterium</taxon>
    </lineage>
</organism>
<keyword evidence="1" id="KW-0472">Membrane</keyword>
<gene>
    <name evidence="2" type="ORF">SAMN02745114_00296</name>
</gene>
<protein>
    <recommendedName>
        <fullName evidence="4">O-antigen ligase like membrane protein</fullName>
    </recommendedName>
</protein>
<evidence type="ECO:0000256" key="1">
    <source>
        <dbReference type="SAM" id="Phobius"/>
    </source>
</evidence>